<feature type="domain" description="HTH merR-type" evidence="2">
    <location>
        <begin position="1"/>
        <end position="71"/>
    </location>
</feature>
<evidence type="ECO:0000256" key="1">
    <source>
        <dbReference type="ARBA" id="ARBA00023125"/>
    </source>
</evidence>
<evidence type="ECO:0000313" key="4">
    <source>
        <dbReference type="Proteomes" id="UP000537131"/>
    </source>
</evidence>
<evidence type="ECO:0000259" key="2">
    <source>
        <dbReference type="PROSITE" id="PS50937"/>
    </source>
</evidence>
<dbReference type="InterPro" id="IPR010499">
    <property type="entry name" value="AraC_E-bd"/>
</dbReference>
<proteinExistence type="predicted"/>
<dbReference type="GO" id="GO:0003700">
    <property type="term" value="F:DNA-binding transcription factor activity"/>
    <property type="evidence" value="ECO:0007669"/>
    <property type="project" value="InterPro"/>
</dbReference>
<dbReference type="InterPro" id="IPR000551">
    <property type="entry name" value="MerR-type_HTH_dom"/>
</dbReference>
<name>A0A7Y0HMS6_9CLOT</name>
<dbReference type="InterPro" id="IPR029442">
    <property type="entry name" value="GyrI-like"/>
</dbReference>
<keyword evidence="4" id="KW-1185">Reference proteome</keyword>
<dbReference type="PROSITE" id="PS50937">
    <property type="entry name" value="HTH_MERR_2"/>
    <property type="match status" value="1"/>
</dbReference>
<dbReference type="Pfam" id="PF06445">
    <property type="entry name" value="GyrI-like"/>
    <property type="match status" value="1"/>
</dbReference>
<dbReference type="SMART" id="SM00422">
    <property type="entry name" value="HTH_MERR"/>
    <property type="match status" value="1"/>
</dbReference>
<dbReference type="InterPro" id="IPR047057">
    <property type="entry name" value="MerR_fam"/>
</dbReference>
<dbReference type="EMBL" id="JABBNI010000013">
    <property type="protein sequence ID" value="NMM62475.1"/>
    <property type="molecule type" value="Genomic_DNA"/>
</dbReference>
<organism evidence="3 4">
    <name type="scientific">Clostridium muellerianum</name>
    <dbReference type="NCBI Taxonomy" id="2716538"/>
    <lineage>
        <taxon>Bacteria</taxon>
        <taxon>Bacillati</taxon>
        <taxon>Bacillota</taxon>
        <taxon>Clostridia</taxon>
        <taxon>Eubacteriales</taxon>
        <taxon>Clostridiaceae</taxon>
        <taxon>Clostridium</taxon>
    </lineage>
</organism>
<sequence length="272" mass="31726">MYTIGQFSKIGKISTKMLRHYDKIGLIKPSFVNPENQYRYYEKYQVKDILRINKLKIYKFSLDEIKQIIEDKSNETLKKLLQKQINYITNEIEHNNSILLELKTSVENLKKGDDIMASKRNFEISVNNLEDKLVLSLRDIIPMDNISSLIGKVFQNIYRNNLEVCGNIMTVYYDEDFDESNADIEVCIPVDREFQTGTIIKTRILKGGLHAHTAFVGSYNEIGEAYAELTDWIEKNHYEIIGAPYDKYIKGPEAKCNPNEFITEVYFPIKHK</sequence>
<dbReference type="RefSeq" id="WP_169297076.1">
    <property type="nucleotide sequence ID" value="NZ_JABBNI010000013.1"/>
</dbReference>
<dbReference type="InterPro" id="IPR009061">
    <property type="entry name" value="DNA-bd_dom_put_sf"/>
</dbReference>
<dbReference type="PANTHER" id="PTHR30204">
    <property type="entry name" value="REDOX-CYCLING DRUG-SENSING TRANSCRIPTIONAL ACTIVATOR SOXR"/>
    <property type="match status" value="1"/>
</dbReference>
<keyword evidence="1" id="KW-0238">DNA-binding</keyword>
<dbReference type="Gene3D" id="3.20.80.10">
    <property type="entry name" value="Regulatory factor, effector binding domain"/>
    <property type="match status" value="1"/>
</dbReference>
<dbReference type="SUPFAM" id="SSF55136">
    <property type="entry name" value="Probable bacterial effector-binding domain"/>
    <property type="match status" value="1"/>
</dbReference>
<dbReference type="SMART" id="SM00871">
    <property type="entry name" value="AraC_E_bind"/>
    <property type="match status" value="1"/>
</dbReference>
<protein>
    <submittedName>
        <fullName evidence="3">MerR family transcriptional regulator</fullName>
    </submittedName>
</protein>
<accession>A0A7Y0HMS6</accession>
<dbReference type="Proteomes" id="UP000537131">
    <property type="component" value="Unassembled WGS sequence"/>
</dbReference>
<gene>
    <name evidence="3" type="ORF">HBE96_07180</name>
</gene>
<dbReference type="Gene3D" id="1.10.1660.10">
    <property type="match status" value="1"/>
</dbReference>
<evidence type="ECO:0000313" key="3">
    <source>
        <dbReference type="EMBL" id="NMM62475.1"/>
    </source>
</evidence>
<dbReference type="Pfam" id="PF13411">
    <property type="entry name" value="MerR_1"/>
    <property type="match status" value="1"/>
</dbReference>
<dbReference type="GO" id="GO:0003677">
    <property type="term" value="F:DNA binding"/>
    <property type="evidence" value="ECO:0007669"/>
    <property type="project" value="UniProtKB-KW"/>
</dbReference>
<comment type="caution">
    <text evidence="3">The sequence shown here is derived from an EMBL/GenBank/DDBJ whole genome shotgun (WGS) entry which is preliminary data.</text>
</comment>
<dbReference type="CDD" id="cd01107">
    <property type="entry name" value="HTH_BmrR"/>
    <property type="match status" value="1"/>
</dbReference>
<reference evidence="3 4" key="1">
    <citation type="submission" date="2020-06" db="EMBL/GenBank/DDBJ databases">
        <title>Complete Genome Sequence of Clostridium muelleri sp. nov. P21T, an Acid-Alcohol Producing Acetogen Isolated from Old Hay.</title>
        <authorList>
            <person name="Duncan K.E."/>
            <person name="Tanner R.S."/>
        </authorList>
    </citation>
    <scope>NUCLEOTIDE SEQUENCE [LARGE SCALE GENOMIC DNA]</scope>
    <source>
        <strain evidence="3 4">P21</strain>
    </source>
</reference>
<dbReference type="PANTHER" id="PTHR30204:SF97">
    <property type="entry name" value="MERR FAMILY REGULATORY PROTEIN"/>
    <property type="match status" value="1"/>
</dbReference>
<dbReference type="InterPro" id="IPR011256">
    <property type="entry name" value="Reg_factor_effector_dom_sf"/>
</dbReference>
<dbReference type="SUPFAM" id="SSF46955">
    <property type="entry name" value="Putative DNA-binding domain"/>
    <property type="match status" value="1"/>
</dbReference>
<dbReference type="AlphaFoldDB" id="A0A7Y0HMS6"/>